<dbReference type="EMBL" id="CP107716">
    <property type="protein sequence ID" value="UYQ73188.1"/>
    <property type="molecule type" value="Genomic_DNA"/>
</dbReference>
<dbReference type="CDD" id="cd18774">
    <property type="entry name" value="PDC2_HK_sensor"/>
    <property type="match status" value="1"/>
</dbReference>
<gene>
    <name evidence="2" type="ORF">OF122_05335</name>
</gene>
<proteinExistence type="predicted"/>
<sequence length="370" mass="39849">MSLRTLLTGCIVAILLLALGVGAIQFNRGLSQYSQTMSAMAVKVRGAALADSLGRALAEEWTYVAGFADRVDPGQSAEDLQAAIDGYRDPENKISWAGLARTDGTVVAASDGMLVGESVGQRPWFQRGLEGPFAGDAHEAVLLADLIAPEAEIPPRFVDFSLPVTNMQGQVRGVFGIHIDLEWVRNLLAEMAGSLDLDAFLVDRSGDIVMSTDPAVDAQSVQTLASFRAANLVNSGAYIEQWPDGADYYSFIMPEVGFADVPSFGWSLVLRLDPAPFAEAQSRFARFMLMGGGLIGLAGILAIILVLTLLLRPLSGLIDATSRLSKGEDIGFVPGLMSYREVTRLSNALARFQTRDADRRKNRRPDTPPE</sequence>
<name>A0ABY6IRF1_9HYPH</name>
<evidence type="ECO:0000313" key="3">
    <source>
        <dbReference type="Proteomes" id="UP001163882"/>
    </source>
</evidence>
<accession>A0ABY6IRF1</accession>
<protein>
    <submittedName>
        <fullName evidence="2">Cache domain-containing protein</fullName>
    </submittedName>
</protein>
<evidence type="ECO:0000313" key="2">
    <source>
        <dbReference type="EMBL" id="UYQ73188.1"/>
    </source>
</evidence>
<evidence type="ECO:0000256" key="1">
    <source>
        <dbReference type="SAM" id="Phobius"/>
    </source>
</evidence>
<keyword evidence="3" id="KW-1185">Reference proteome</keyword>
<dbReference type="RefSeq" id="WP_264226776.1">
    <property type="nucleotide sequence ID" value="NZ_CP107716.1"/>
</dbReference>
<feature type="transmembrane region" description="Helical" evidence="1">
    <location>
        <begin position="287"/>
        <end position="311"/>
    </location>
</feature>
<keyword evidence="1" id="KW-0812">Transmembrane</keyword>
<dbReference type="Gene3D" id="3.30.450.20">
    <property type="entry name" value="PAS domain"/>
    <property type="match status" value="1"/>
</dbReference>
<reference evidence="2" key="1">
    <citation type="submission" date="2022-10" db="EMBL/GenBank/DDBJ databases">
        <title>YIM 151497 complete genome.</title>
        <authorList>
            <person name="Chen X."/>
        </authorList>
    </citation>
    <scope>NUCLEOTIDE SEQUENCE</scope>
    <source>
        <strain evidence="2">YIM 151497</strain>
    </source>
</reference>
<dbReference type="Proteomes" id="UP001163882">
    <property type="component" value="Chromosome"/>
</dbReference>
<keyword evidence="1" id="KW-0472">Membrane</keyword>
<organism evidence="2 3">
    <name type="scientific">Pelagibacterium flavum</name>
    <dbReference type="NCBI Taxonomy" id="2984530"/>
    <lineage>
        <taxon>Bacteria</taxon>
        <taxon>Pseudomonadati</taxon>
        <taxon>Pseudomonadota</taxon>
        <taxon>Alphaproteobacteria</taxon>
        <taxon>Hyphomicrobiales</taxon>
        <taxon>Devosiaceae</taxon>
        <taxon>Pelagibacterium</taxon>
    </lineage>
</organism>
<keyword evidence="1" id="KW-1133">Transmembrane helix</keyword>